<protein>
    <recommendedName>
        <fullName evidence="7">C3H1-type domain-containing protein</fullName>
    </recommendedName>
</protein>
<dbReference type="Gene3D" id="4.10.1000.10">
    <property type="entry name" value="Zinc finger, CCCH-type"/>
    <property type="match status" value="1"/>
</dbReference>
<dbReference type="Pfam" id="PF00013">
    <property type="entry name" value="KH_1"/>
    <property type="match status" value="1"/>
</dbReference>
<evidence type="ECO:0000313" key="8">
    <source>
        <dbReference type="EMBL" id="ACO67646.1"/>
    </source>
</evidence>
<feature type="zinc finger region" description="C3H1-type" evidence="5">
    <location>
        <begin position="519"/>
        <end position="547"/>
    </location>
</feature>
<dbReference type="KEGG" id="mis:MICPUN_64506"/>
<keyword evidence="9" id="KW-1185">Reference proteome</keyword>
<dbReference type="RefSeq" id="XP_002506388.1">
    <property type="nucleotide sequence ID" value="XM_002506342.1"/>
</dbReference>
<evidence type="ECO:0000313" key="9">
    <source>
        <dbReference type="Proteomes" id="UP000002009"/>
    </source>
</evidence>
<feature type="compositionally biased region" description="Basic and acidic residues" evidence="6">
    <location>
        <begin position="307"/>
        <end position="317"/>
    </location>
</feature>
<accession>C1EIA3</accession>
<dbReference type="SUPFAM" id="SSF90229">
    <property type="entry name" value="CCCH zinc finger"/>
    <property type="match status" value="1"/>
</dbReference>
<evidence type="ECO:0000256" key="4">
    <source>
        <dbReference type="PROSITE-ProRule" id="PRU00117"/>
    </source>
</evidence>
<feature type="compositionally biased region" description="Basic residues" evidence="6">
    <location>
        <begin position="68"/>
        <end position="79"/>
    </location>
</feature>
<dbReference type="CDD" id="cd00105">
    <property type="entry name" value="KH-I"/>
    <property type="match status" value="1"/>
</dbReference>
<dbReference type="EMBL" id="CP001333">
    <property type="protein sequence ID" value="ACO67646.1"/>
    <property type="molecule type" value="Genomic_DNA"/>
</dbReference>
<organism evidence="8 9">
    <name type="scientific">Micromonas commoda (strain RCC299 / NOUM17 / CCMP2709)</name>
    <name type="common">Picoplanktonic green alga</name>
    <dbReference type="NCBI Taxonomy" id="296587"/>
    <lineage>
        <taxon>Eukaryota</taxon>
        <taxon>Viridiplantae</taxon>
        <taxon>Chlorophyta</taxon>
        <taxon>Mamiellophyceae</taxon>
        <taxon>Mamiellales</taxon>
        <taxon>Mamiellaceae</taxon>
        <taxon>Micromonas</taxon>
    </lineage>
</organism>
<feature type="compositionally biased region" description="Basic and acidic residues" evidence="6">
    <location>
        <begin position="667"/>
        <end position="692"/>
    </location>
</feature>
<dbReference type="PROSITE" id="PS50103">
    <property type="entry name" value="ZF_C3H1"/>
    <property type="match status" value="1"/>
</dbReference>
<reference evidence="8 9" key="1">
    <citation type="journal article" date="2009" name="Science">
        <title>Green evolution and dynamic adaptations revealed by genomes of the marine picoeukaryotes Micromonas.</title>
        <authorList>
            <person name="Worden A.Z."/>
            <person name="Lee J.H."/>
            <person name="Mock T."/>
            <person name="Rouze P."/>
            <person name="Simmons M.P."/>
            <person name="Aerts A.L."/>
            <person name="Allen A.E."/>
            <person name="Cuvelier M.L."/>
            <person name="Derelle E."/>
            <person name="Everett M.V."/>
            <person name="Foulon E."/>
            <person name="Grimwood J."/>
            <person name="Gundlach H."/>
            <person name="Henrissat B."/>
            <person name="Napoli C."/>
            <person name="McDonald S.M."/>
            <person name="Parker M.S."/>
            <person name="Rombauts S."/>
            <person name="Salamov A."/>
            <person name="Von Dassow P."/>
            <person name="Badger J.H."/>
            <person name="Coutinho P.M."/>
            <person name="Demir E."/>
            <person name="Dubchak I."/>
            <person name="Gentemann C."/>
            <person name="Eikrem W."/>
            <person name="Gready J.E."/>
            <person name="John U."/>
            <person name="Lanier W."/>
            <person name="Lindquist E.A."/>
            <person name="Lucas S."/>
            <person name="Mayer K.F."/>
            <person name="Moreau H."/>
            <person name="Not F."/>
            <person name="Otillar R."/>
            <person name="Panaud O."/>
            <person name="Pangilinan J."/>
            <person name="Paulsen I."/>
            <person name="Piegu B."/>
            <person name="Poliakov A."/>
            <person name="Robbens S."/>
            <person name="Schmutz J."/>
            <person name="Toulza E."/>
            <person name="Wyss T."/>
            <person name="Zelensky A."/>
            <person name="Zhou K."/>
            <person name="Armbrust E.V."/>
            <person name="Bhattacharya D."/>
            <person name="Goodenough U.W."/>
            <person name="Van de Peer Y."/>
            <person name="Grigoriev I.V."/>
        </authorList>
    </citation>
    <scope>NUCLEOTIDE SEQUENCE [LARGE SCALE GENOMIC DNA]</scope>
    <source>
        <strain evidence="9">RCC299 / NOUM17</strain>
    </source>
</reference>
<dbReference type="Pfam" id="PF12874">
    <property type="entry name" value="zf-met"/>
    <property type="match status" value="1"/>
</dbReference>
<evidence type="ECO:0000256" key="2">
    <source>
        <dbReference type="ARBA" id="ARBA00022771"/>
    </source>
</evidence>
<name>C1EIA3_MICCC</name>
<feature type="compositionally biased region" description="Basic residues" evidence="6">
    <location>
        <begin position="191"/>
        <end position="200"/>
    </location>
</feature>
<dbReference type="InterPro" id="IPR036612">
    <property type="entry name" value="KH_dom_type_1_sf"/>
</dbReference>
<evidence type="ECO:0000259" key="7">
    <source>
        <dbReference type="PROSITE" id="PS50103"/>
    </source>
</evidence>
<dbReference type="Gene3D" id="3.30.1370.10">
    <property type="entry name" value="K Homology domain, type 1"/>
    <property type="match status" value="1"/>
</dbReference>
<evidence type="ECO:0000256" key="6">
    <source>
        <dbReference type="SAM" id="MobiDB-lite"/>
    </source>
</evidence>
<dbReference type="SUPFAM" id="SSF54791">
    <property type="entry name" value="Eukaryotic type KH-domain (KH-domain type I)"/>
    <property type="match status" value="1"/>
</dbReference>
<dbReference type="InParanoid" id="C1EIA3"/>
<feature type="region of interest" description="Disordered" evidence="6">
    <location>
        <begin position="170"/>
        <end position="256"/>
    </location>
</feature>
<feature type="region of interest" description="Disordered" evidence="6">
    <location>
        <begin position="1"/>
        <end position="135"/>
    </location>
</feature>
<dbReference type="Gene3D" id="3.30.160.60">
    <property type="entry name" value="Classic Zinc Finger"/>
    <property type="match status" value="1"/>
</dbReference>
<dbReference type="STRING" id="296587.C1EIA3"/>
<dbReference type="GO" id="GO:0008270">
    <property type="term" value="F:zinc ion binding"/>
    <property type="evidence" value="ECO:0007669"/>
    <property type="project" value="UniProtKB-KW"/>
</dbReference>
<keyword evidence="2 5" id="KW-0863">Zinc-finger</keyword>
<feature type="compositionally biased region" description="Basic and acidic residues" evidence="6">
    <location>
        <begin position="201"/>
        <end position="212"/>
    </location>
</feature>
<evidence type="ECO:0000256" key="5">
    <source>
        <dbReference type="PROSITE-ProRule" id="PRU00723"/>
    </source>
</evidence>
<keyword evidence="4" id="KW-0694">RNA-binding</keyword>
<dbReference type="InterPro" id="IPR013087">
    <property type="entry name" value="Znf_C2H2_type"/>
</dbReference>
<dbReference type="InterPro" id="IPR004088">
    <property type="entry name" value="KH_dom_type_1"/>
</dbReference>
<dbReference type="AlphaFoldDB" id="C1EIA3"/>
<dbReference type="GeneID" id="8249498"/>
<gene>
    <name evidence="8" type="ORF">MICPUN_64506</name>
</gene>
<sequence length="962" mass="107646">MSAIPATPAFEDETRAASPAAGLHPALTKNHAPRDDVPEKTTTTCLFSSDEEPVGSTTPSNAEAPAPKSKRRRHRHPKHVRDAIKAGAAAASRVRSPYSPDPEAEKSTGRGWENDSTAGTKIRTAETDATGDSAGKFICDDDWNLSHGRGSNTSKPAAIMSRAGGLEVRVDRGRAAAEASRAREFGPKARWTCRVKRSPPKRGDETSRDRPPPHLRYAPRLRSPDDDDDDGGSEPSLAPSSDDDDDDGWGPTVGLARKRHHSFNAVATAGAIAAAHERAALEAAHEALEALGDSEEERGTEDFPAPRAEEEKERVTDARATSTERVARERTRERRRSRSPIRQIRVAARAKTLSPETRRGASPQPSRFSRRVSVTRGPQRWSPPRDRWHDRDARRRLSRSRSRSRSPSPRRRHPSSWSPTHRRRDREDDWNPAGERNAFPYASRRDPYASPPRASPIERTCASDPRKATSSGLLQPRREEPYPTPPPRSESFPLPHWSTRTFGTVEAAAVQQTTGQPMKFKSKLCEDWTRHGRCPAGDVCGYAHGASQLRDSVVPGFDPTNESHVRAHTYRACVHTALCHVSRSRVWVDEFADVFRYVWNTDLELPVRFGGVPYSMEEYLVRFMSPHTVRVFELDGRAAVTLATPTFDEARRRETNDDDAFGVRRGVRGDGRENERPWAADDWSSDRDDRYDRSNNLRRRDGDFFSADEERPRKKPRAIVVDRRDAWFIDTNGNNGLIIGAKGKTIKAMESQSGANIDANSKAHIVEIFGRADAVRSARLMIEHKLGEFHKDFIGAATMRDLLNARRREPNRSTGARQSPHRQSPAADRGEDSRDSVTEPCATPIDNEQSPSRQERQSPMKPPAADHGCEACGLRFTDEKELRAHKLTKGHLSSIRAAAGFDSPKTLVEHKRPKCELCDVTCTSNVNLRAHYAGRKHKEMLARREAEDRKTKAEDWKKKNSR</sequence>
<feature type="compositionally biased region" description="Basic residues" evidence="6">
    <location>
        <begin position="396"/>
        <end position="424"/>
    </location>
</feature>
<dbReference type="InterPro" id="IPR000571">
    <property type="entry name" value="Znf_CCCH"/>
</dbReference>
<dbReference type="SMART" id="SM00356">
    <property type="entry name" value="ZnF_C3H1"/>
    <property type="match status" value="1"/>
</dbReference>
<keyword evidence="1 5" id="KW-0479">Metal-binding</keyword>
<dbReference type="OrthoDB" id="434647at2759"/>
<feature type="region of interest" description="Disordered" evidence="6">
    <location>
        <begin position="941"/>
        <end position="962"/>
    </location>
</feature>
<dbReference type="SMART" id="SM00355">
    <property type="entry name" value="ZnF_C2H2"/>
    <property type="match status" value="2"/>
</dbReference>
<dbReference type="InterPro" id="IPR003604">
    <property type="entry name" value="Matrin/U1-like-C_Znf_C2H2"/>
</dbReference>
<keyword evidence="3 5" id="KW-0862">Zinc</keyword>
<feature type="compositionally biased region" description="Basic and acidic residues" evidence="6">
    <location>
        <begin position="383"/>
        <end position="395"/>
    </location>
</feature>
<dbReference type="InterPro" id="IPR036236">
    <property type="entry name" value="Znf_C2H2_sf"/>
</dbReference>
<dbReference type="InterPro" id="IPR036855">
    <property type="entry name" value="Znf_CCCH_sf"/>
</dbReference>
<feature type="region of interest" description="Disordered" evidence="6">
    <location>
        <begin position="808"/>
        <end position="867"/>
    </location>
</feature>
<dbReference type="Proteomes" id="UP000002009">
    <property type="component" value="Chromosome 15"/>
</dbReference>
<feature type="region of interest" description="Disordered" evidence="6">
    <location>
        <begin position="284"/>
        <end position="496"/>
    </location>
</feature>
<dbReference type="SMART" id="SM00451">
    <property type="entry name" value="ZnF_U1"/>
    <property type="match status" value="2"/>
</dbReference>
<proteinExistence type="predicted"/>
<feature type="compositionally biased region" description="Basic and acidic residues" evidence="6">
    <location>
        <begin position="170"/>
        <end position="187"/>
    </location>
</feature>
<feature type="compositionally biased region" description="Basic and acidic residues" evidence="6">
    <location>
        <begin position="828"/>
        <end position="837"/>
    </location>
</feature>
<dbReference type="SUPFAM" id="SSF57667">
    <property type="entry name" value="beta-beta-alpha zinc fingers"/>
    <property type="match status" value="1"/>
</dbReference>
<dbReference type="GO" id="GO:0003723">
    <property type="term" value="F:RNA binding"/>
    <property type="evidence" value="ECO:0007669"/>
    <property type="project" value="UniProtKB-UniRule"/>
</dbReference>
<evidence type="ECO:0000256" key="1">
    <source>
        <dbReference type="ARBA" id="ARBA00022723"/>
    </source>
</evidence>
<dbReference type="PROSITE" id="PS00028">
    <property type="entry name" value="ZINC_FINGER_C2H2_1"/>
    <property type="match status" value="1"/>
</dbReference>
<dbReference type="PROSITE" id="PS50084">
    <property type="entry name" value="KH_TYPE_1"/>
    <property type="match status" value="1"/>
</dbReference>
<evidence type="ECO:0000256" key="3">
    <source>
        <dbReference type="ARBA" id="ARBA00022833"/>
    </source>
</evidence>
<feature type="region of interest" description="Disordered" evidence="6">
    <location>
        <begin position="661"/>
        <end position="692"/>
    </location>
</feature>
<feature type="domain" description="C3H1-type" evidence="7">
    <location>
        <begin position="519"/>
        <end position="547"/>
    </location>
</feature>